<gene>
    <name evidence="3" type="ORF">IE81DRAFT_327171</name>
</gene>
<dbReference type="GeneID" id="37036901"/>
<reference evidence="3 4" key="1">
    <citation type="journal article" date="2018" name="Mol. Biol. Evol.">
        <title>Broad Genomic Sampling Reveals a Smut Pathogenic Ancestry of the Fungal Clade Ustilaginomycotina.</title>
        <authorList>
            <person name="Kijpornyongpan T."/>
            <person name="Mondo S.J."/>
            <person name="Barry K."/>
            <person name="Sandor L."/>
            <person name="Lee J."/>
            <person name="Lipzen A."/>
            <person name="Pangilinan J."/>
            <person name="LaButti K."/>
            <person name="Hainaut M."/>
            <person name="Henrissat B."/>
            <person name="Grigoriev I.V."/>
            <person name="Spatafora J.W."/>
            <person name="Aime M.C."/>
        </authorList>
    </citation>
    <scope>NUCLEOTIDE SEQUENCE [LARGE SCALE GENOMIC DNA]</scope>
    <source>
        <strain evidence="3 4">MCA 4658</strain>
    </source>
</reference>
<dbReference type="InParanoid" id="A0A316VN61"/>
<dbReference type="InterPro" id="IPR036291">
    <property type="entry name" value="NAD(P)-bd_dom_sf"/>
</dbReference>
<dbReference type="InterPro" id="IPR020904">
    <property type="entry name" value="Sc_DH/Rdtase_CS"/>
</dbReference>
<dbReference type="Proteomes" id="UP000245783">
    <property type="component" value="Unassembled WGS sequence"/>
</dbReference>
<feature type="transmembrane region" description="Helical" evidence="2">
    <location>
        <begin position="422"/>
        <end position="441"/>
    </location>
</feature>
<feature type="transmembrane region" description="Helical" evidence="2">
    <location>
        <begin position="389"/>
        <end position="410"/>
    </location>
</feature>
<dbReference type="STRING" id="1522189.A0A316VN61"/>
<keyword evidence="2" id="KW-1133">Transmembrane helix</keyword>
<feature type="transmembrane region" description="Helical" evidence="2">
    <location>
        <begin position="510"/>
        <end position="532"/>
    </location>
</feature>
<dbReference type="PRINTS" id="PR00081">
    <property type="entry name" value="GDHRDH"/>
</dbReference>
<organism evidence="3 4">
    <name type="scientific">Ceraceosorus guamensis</name>
    <dbReference type="NCBI Taxonomy" id="1522189"/>
    <lineage>
        <taxon>Eukaryota</taxon>
        <taxon>Fungi</taxon>
        <taxon>Dikarya</taxon>
        <taxon>Basidiomycota</taxon>
        <taxon>Ustilaginomycotina</taxon>
        <taxon>Exobasidiomycetes</taxon>
        <taxon>Ceraceosorales</taxon>
        <taxon>Ceraceosoraceae</taxon>
        <taxon>Ceraceosorus</taxon>
    </lineage>
</organism>
<evidence type="ECO:0000313" key="4">
    <source>
        <dbReference type="Proteomes" id="UP000245783"/>
    </source>
</evidence>
<dbReference type="SUPFAM" id="SSF51735">
    <property type="entry name" value="NAD(P)-binding Rossmann-fold domains"/>
    <property type="match status" value="1"/>
</dbReference>
<dbReference type="GO" id="GO:0005789">
    <property type="term" value="C:endoplasmic reticulum membrane"/>
    <property type="evidence" value="ECO:0007669"/>
    <property type="project" value="TreeGrafter"/>
</dbReference>
<evidence type="ECO:0000313" key="3">
    <source>
        <dbReference type="EMBL" id="PWN38750.1"/>
    </source>
</evidence>
<dbReference type="GO" id="GO:0047560">
    <property type="term" value="F:3-dehydrosphinganine reductase activity"/>
    <property type="evidence" value="ECO:0007669"/>
    <property type="project" value="TreeGrafter"/>
</dbReference>
<dbReference type="EMBL" id="KZ819544">
    <property type="protein sequence ID" value="PWN38750.1"/>
    <property type="molecule type" value="Genomic_DNA"/>
</dbReference>
<dbReference type="OrthoDB" id="47007at2759"/>
<dbReference type="PROSITE" id="PS00061">
    <property type="entry name" value="ADH_SHORT"/>
    <property type="match status" value="1"/>
</dbReference>
<keyword evidence="2" id="KW-0472">Membrane</keyword>
<evidence type="ECO:0000256" key="2">
    <source>
        <dbReference type="SAM" id="Phobius"/>
    </source>
</evidence>
<keyword evidence="2" id="KW-0812">Transmembrane</keyword>
<dbReference type="Gene3D" id="3.40.50.720">
    <property type="entry name" value="NAD(P)-binding Rossmann-like Domain"/>
    <property type="match status" value="1"/>
</dbReference>
<dbReference type="PANTHER" id="PTHR43550:SF3">
    <property type="entry name" value="3-KETODIHYDROSPHINGOSINE REDUCTASE"/>
    <property type="match status" value="1"/>
</dbReference>
<dbReference type="PANTHER" id="PTHR43550">
    <property type="entry name" value="3-KETODIHYDROSPHINGOSINE REDUCTASE"/>
    <property type="match status" value="1"/>
</dbReference>
<dbReference type="GO" id="GO:0006666">
    <property type="term" value="P:3-keto-sphinganine metabolic process"/>
    <property type="evidence" value="ECO:0007669"/>
    <property type="project" value="TreeGrafter"/>
</dbReference>
<proteinExistence type="predicted"/>
<name>A0A316VN61_9BASI</name>
<evidence type="ECO:0000256" key="1">
    <source>
        <dbReference type="ARBA" id="ARBA00022857"/>
    </source>
</evidence>
<dbReference type="RefSeq" id="XP_025365910.1">
    <property type="nucleotide sequence ID" value="XM_025515031.1"/>
</dbReference>
<feature type="transmembrane region" description="Helical" evidence="2">
    <location>
        <begin position="311"/>
        <end position="333"/>
    </location>
</feature>
<dbReference type="GO" id="GO:0030148">
    <property type="term" value="P:sphingolipid biosynthetic process"/>
    <property type="evidence" value="ECO:0007669"/>
    <property type="project" value="TreeGrafter"/>
</dbReference>
<dbReference type="InterPro" id="IPR002347">
    <property type="entry name" value="SDR_fam"/>
</dbReference>
<feature type="transmembrane region" description="Helical" evidence="2">
    <location>
        <begin position="472"/>
        <end position="490"/>
    </location>
</feature>
<accession>A0A316VN61</accession>
<keyword evidence="1" id="KW-0521">NADP</keyword>
<dbReference type="AlphaFoldDB" id="A0A316VN61"/>
<sequence length="583" mass="64408">MMTRQQKASPEAALPYAIITGGSEGIGAAFAYELASRATHNIILVARNVKKLNDAQKDIEQRLFTAKGDLVRSFSVQSIALDLAAPNAAQALQNLTKDLPVTLLILNAGTAVAGPFEDQDWARTRTMNDLNVVGLTDVIQIFLPRLKKEARLRAAYNLRESPVGLVTLSSIAGLMPVPAMAAYAAGKAYVLSLTESIHHEQRVQGTEVHVTCVLPGPTRSALWSLDGGRPSKVLVPWTSAELVARAGMDGFMSNTAVVIPGAHNNITAFSLRLAPKWLIRRISSVAMNQWPDQSETVTSTKEHRWTSKHSAARPTISVLAAAIMAALLFLHGFPSLLSSPSSPYRWIYRRIGWMDQESISFPFLLTFREADDRLFLEDRVQNQPTYYRWGHAIPAFIWTCCVPLQHSSLIRARYPSFHKMNGYVVFSISALLMTTGLGFLVRGTSHSEKGLLTVHHVPGHPWLIYPTFDQDLLLVTALQAPTLLLSLQAARRREFARHQYWATMFTIASYIIHLDRLGFTLIFLIGGVLQHLPSSIQARLPESTEDKMTYELMAFSLSALLGGIIGLAWAFKAHRSLTAKHGA</sequence>
<dbReference type="Pfam" id="PF00106">
    <property type="entry name" value="adh_short"/>
    <property type="match status" value="1"/>
</dbReference>
<keyword evidence="4" id="KW-1185">Reference proteome</keyword>
<protein>
    <submittedName>
        <fullName evidence="3">NAD(P)-binding protein</fullName>
    </submittedName>
</protein>
<feature type="transmembrane region" description="Helical" evidence="2">
    <location>
        <begin position="552"/>
        <end position="571"/>
    </location>
</feature>